<sequence length="86" mass="8985">MILRASKKMLIPVVVACSLFASGPAAAAVNGAAADAPAFSQTSERSSSCEGIDIDWVIYMVIYMVRYGEPVTVPGAEEDCSRGVSV</sequence>
<dbReference type="RefSeq" id="WP_344236248.1">
    <property type="nucleotide sequence ID" value="NZ_BAAAHH010000001.1"/>
</dbReference>
<feature type="chain" id="PRO_5046568994" evidence="1">
    <location>
        <begin position="28"/>
        <end position="86"/>
    </location>
</feature>
<evidence type="ECO:0000313" key="3">
    <source>
        <dbReference type="Proteomes" id="UP001500665"/>
    </source>
</evidence>
<proteinExistence type="predicted"/>
<keyword evidence="1" id="KW-0732">Signal</keyword>
<organism evidence="2 3">
    <name type="scientific">Actinocorallia libanotica</name>
    <dbReference type="NCBI Taxonomy" id="46162"/>
    <lineage>
        <taxon>Bacteria</taxon>
        <taxon>Bacillati</taxon>
        <taxon>Actinomycetota</taxon>
        <taxon>Actinomycetes</taxon>
        <taxon>Streptosporangiales</taxon>
        <taxon>Thermomonosporaceae</taxon>
        <taxon>Actinocorallia</taxon>
    </lineage>
</organism>
<accession>A0ABN1Q5M8</accession>
<reference evidence="2 3" key="1">
    <citation type="journal article" date="2019" name="Int. J. Syst. Evol. Microbiol.">
        <title>The Global Catalogue of Microorganisms (GCM) 10K type strain sequencing project: providing services to taxonomists for standard genome sequencing and annotation.</title>
        <authorList>
            <consortium name="The Broad Institute Genomics Platform"/>
            <consortium name="The Broad Institute Genome Sequencing Center for Infectious Disease"/>
            <person name="Wu L."/>
            <person name="Ma J."/>
        </authorList>
    </citation>
    <scope>NUCLEOTIDE SEQUENCE [LARGE SCALE GENOMIC DNA]</scope>
    <source>
        <strain evidence="2 3">JCM 10696</strain>
    </source>
</reference>
<protein>
    <submittedName>
        <fullName evidence="2">Uncharacterized protein</fullName>
    </submittedName>
</protein>
<evidence type="ECO:0000256" key="1">
    <source>
        <dbReference type="SAM" id="SignalP"/>
    </source>
</evidence>
<name>A0ABN1Q5M8_9ACTN</name>
<feature type="signal peptide" evidence="1">
    <location>
        <begin position="1"/>
        <end position="27"/>
    </location>
</feature>
<dbReference type="EMBL" id="BAAAHH010000001">
    <property type="protein sequence ID" value="GAA0938009.1"/>
    <property type="molecule type" value="Genomic_DNA"/>
</dbReference>
<dbReference type="Proteomes" id="UP001500665">
    <property type="component" value="Unassembled WGS sequence"/>
</dbReference>
<evidence type="ECO:0000313" key="2">
    <source>
        <dbReference type="EMBL" id="GAA0938009.1"/>
    </source>
</evidence>
<comment type="caution">
    <text evidence="2">The sequence shown here is derived from an EMBL/GenBank/DDBJ whole genome shotgun (WGS) entry which is preliminary data.</text>
</comment>
<gene>
    <name evidence="2" type="ORF">GCM10009550_05300</name>
</gene>
<keyword evidence="3" id="KW-1185">Reference proteome</keyword>